<gene>
    <name evidence="1" type="ORF">SAMN06272737_10366</name>
</gene>
<sequence>MRDLIGWTAGAIATLAAIGLGYAIRVWGFGDCCPHDVDTPQASA</sequence>
<dbReference type="Proteomes" id="UP000198403">
    <property type="component" value="Unassembled WGS sequence"/>
</dbReference>
<evidence type="ECO:0000313" key="1">
    <source>
        <dbReference type="EMBL" id="SNR32904.1"/>
    </source>
</evidence>
<proteinExistence type="predicted"/>
<organism evidence="1 2">
    <name type="scientific">Blastococcus mobilis</name>
    <dbReference type="NCBI Taxonomy" id="1938746"/>
    <lineage>
        <taxon>Bacteria</taxon>
        <taxon>Bacillati</taxon>
        <taxon>Actinomycetota</taxon>
        <taxon>Actinomycetes</taxon>
        <taxon>Geodermatophilales</taxon>
        <taxon>Geodermatophilaceae</taxon>
        <taxon>Blastococcus</taxon>
    </lineage>
</organism>
<dbReference type="EMBL" id="FZNO01000003">
    <property type="protein sequence ID" value="SNR32904.1"/>
    <property type="molecule type" value="Genomic_DNA"/>
</dbReference>
<protein>
    <submittedName>
        <fullName evidence="1">Uncharacterized protein</fullName>
    </submittedName>
</protein>
<dbReference type="RefSeq" id="WP_254920374.1">
    <property type="nucleotide sequence ID" value="NZ_FZNO01000003.1"/>
</dbReference>
<evidence type="ECO:0000313" key="2">
    <source>
        <dbReference type="Proteomes" id="UP000198403"/>
    </source>
</evidence>
<reference evidence="1 2" key="1">
    <citation type="submission" date="2017-06" db="EMBL/GenBank/DDBJ databases">
        <authorList>
            <person name="Kim H.J."/>
            <person name="Triplett B.A."/>
        </authorList>
    </citation>
    <scope>NUCLEOTIDE SEQUENCE [LARGE SCALE GENOMIC DNA]</scope>
    <source>
        <strain evidence="1 2">DSM 44272</strain>
    </source>
</reference>
<accession>A0A238VFG2</accession>
<dbReference type="AlphaFoldDB" id="A0A238VFG2"/>
<keyword evidence="2" id="KW-1185">Reference proteome</keyword>
<name>A0A238VFG2_9ACTN</name>